<evidence type="ECO:0000259" key="1">
    <source>
        <dbReference type="Pfam" id="PF21119"/>
    </source>
</evidence>
<dbReference type="GO" id="GO:0005790">
    <property type="term" value="C:smooth endoplasmic reticulum"/>
    <property type="evidence" value="ECO:0007669"/>
    <property type="project" value="TreeGrafter"/>
</dbReference>
<dbReference type="InterPro" id="IPR015925">
    <property type="entry name" value="Ryanodine_IP3_receptor"/>
</dbReference>
<dbReference type="GO" id="GO:0014808">
    <property type="term" value="P:release of sequestered calcium ion into cytosol by sarcoplasmic reticulum"/>
    <property type="evidence" value="ECO:0007669"/>
    <property type="project" value="TreeGrafter"/>
</dbReference>
<dbReference type="GO" id="GO:0030018">
    <property type="term" value="C:Z disc"/>
    <property type="evidence" value="ECO:0007669"/>
    <property type="project" value="TreeGrafter"/>
</dbReference>
<dbReference type="PANTHER" id="PTHR46399:SF8">
    <property type="entry name" value="B30.2_SPRY DOMAIN-CONTAINING PROTEIN"/>
    <property type="match status" value="1"/>
</dbReference>
<evidence type="ECO:0000313" key="2">
    <source>
        <dbReference type="Proteomes" id="UP000887564"/>
    </source>
</evidence>
<dbReference type="GO" id="GO:0033017">
    <property type="term" value="C:sarcoplasmic reticulum membrane"/>
    <property type="evidence" value="ECO:0007669"/>
    <property type="project" value="TreeGrafter"/>
</dbReference>
<protein>
    <recommendedName>
        <fullName evidence="1">Ryanodine receptor junctional solenoid domain-containing protein</fullName>
    </recommendedName>
</protein>
<accession>A0A914RUH7</accession>
<dbReference type="GO" id="GO:0005219">
    <property type="term" value="F:ryanodine-sensitive calcium-release channel activity"/>
    <property type="evidence" value="ECO:0007669"/>
    <property type="project" value="TreeGrafter"/>
</dbReference>
<dbReference type="GO" id="GO:0042383">
    <property type="term" value="C:sarcolemma"/>
    <property type="evidence" value="ECO:0007669"/>
    <property type="project" value="TreeGrafter"/>
</dbReference>
<dbReference type="Proteomes" id="UP000887564">
    <property type="component" value="Unplaced"/>
</dbReference>
<dbReference type="AlphaFoldDB" id="A0A914RUH7"/>
<dbReference type="PANTHER" id="PTHR46399">
    <property type="entry name" value="B30.2/SPRY DOMAIN-CONTAINING PROTEIN"/>
    <property type="match status" value="1"/>
</dbReference>
<dbReference type="GO" id="GO:0006941">
    <property type="term" value="P:striated muscle contraction"/>
    <property type="evidence" value="ECO:0007669"/>
    <property type="project" value="TreeGrafter"/>
</dbReference>
<feature type="domain" description="Ryanodine receptor junctional solenoid" evidence="1">
    <location>
        <begin position="2"/>
        <end position="57"/>
    </location>
</feature>
<dbReference type="Pfam" id="PF21119">
    <property type="entry name" value="RYDR_Jsol"/>
    <property type="match status" value="1"/>
</dbReference>
<dbReference type="WBParaSite" id="PEQ_0000563401-mRNA-1">
    <property type="protein sequence ID" value="PEQ_0000563401-mRNA-1"/>
    <property type="gene ID" value="PEQ_0000563401"/>
</dbReference>
<dbReference type="InterPro" id="IPR048581">
    <property type="entry name" value="RYDR_Jsol"/>
</dbReference>
<proteinExistence type="predicted"/>
<name>A0A914RUH7_PAREQ</name>
<keyword evidence="2" id="KW-1185">Reference proteome</keyword>
<sequence length="66" mass="7413">MQKGLTEIELAEGVKIQLVNILDNICDIQLRHRIESLVAFAENFVGDLQQDQCARYAYCCSPTLGI</sequence>
<evidence type="ECO:0000313" key="3">
    <source>
        <dbReference type="WBParaSite" id="PEQ_0000563401-mRNA-1"/>
    </source>
</evidence>
<dbReference type="GO" id="GO:0034704">
    <property type="term" value="C:calcium channel complex"/>
    <property type="evidence" value="ECO:0007669"/>
    <property type="project" value="TreeGrafter"/>
</dbReference>
<reference evidence="3" key="1">
    <citation type="submission" date="2022-11" db="UniProtKB">
        <authorList>
            <consortium name="WormBaseParasite"/>
        </authorList>
    </citation>
    <scope>IDENTIFICATION</scope>
</reference>
<organism evidence="2 3">
    <name type="scientific">Parascaris equorum</name>
    <name type="common">Equine roundworm</name>
    <dbReference type="NCBI Taxonomy" id="6256"/>
    <lineage>
        <taxon>Eukaryota</taxon>
        <taxon>Metazoa</taxon>
        <taxon>Ecdysozoa</taxon>
        <taxon>Nematoda</taxon>
        <taxon>Chromadorea</taxon>
        <taxon>Rhabditida</taxon>
        <taxon>Spirurina</taxon>
        <taxon>Ascaridomorpha</taxon>
        <taxon>Ascaridoidea</taxon>
        <taxon>Ascarididae</taxon>
        <taxon>Parascaris</taxon>
    </lineage>
</organism>